<dbReference type="Gene3D" id="1.50.10.10">
    <property type="match status" value="1"/>
</dbReference>
<feature type="binding site" evidence="6">
    <location>
        <position position="780"/>
    </location>
    <ligand>
        <name>Ca(2+)</name>
        <dbReference type="ChEBI" id="CHEBI:29108"/>
    </ligand>
</feature>
<evidence type="ECO:0000256" key="4">
    <source>
        <dbReference type="ARBA" id="ARBA00022801"/>
    </source>
</evidence>
<keyword evidence="9" id="KW-1133">Transmembrane helix</keyword>
<keyword evidence="6" id="KW-0106">Calcium</keyword>
<keyword evidence="8" id="KW-0326">Glycosidase</keyword>
<dbReference type="PANTHER" id="PTHR11742:SF103">
    <property type="entry name" value="ENDOPLASMIC RETICULUM MANNOSIDASE MNL2-RELATED"/>
    <property type="match status" value="1"/>
</dbReference>
<evidence type="ECO:0000256" key="7">
    <source>
        <dbReference type="PIRSR" id="PIRSR601382-3"/>
    </source>
</evidence>
<dbReference type="InterPro" id="IPR050749">
    <property type="entry name" value="Glycosyl_Hydrolase_47"/>
</dbReference>
<dbReference type="InterPro" id="IPR012341">
    <property type="entry name" value="6hp_glycosidase-like_sf"/>
</dbReference>
<comment type="pathway">
    <text evidence="2">Protein modification; protein glycosylation.</text>
</comment>
<accession>A0A0L6V5V3</accession>
<dbReference type="PRINTS" id="PR00747">
    <property type="entry name" value="GLYHDRLASE47"/>
</dbReference>
<feature type="disulfide bond" evidence="7">
    <location>
        <begin position="605"/>
        <end position="634"/>
    </location>
</feature>
<reference evidence="10 11" key="1">
    <citation type="submission" date="2015-08" db="EMBL/GenBank/DDBJ databases">
        <title>Next Generation Sequencing and Analysis of the Genome of Puccinia sorghi L Schw, the Causal Agent of Maize Common Rust.</title>
        <authorList>
            <person name="Rochi L."/>
            <person name="Burguener G."/>
            <person name="Darino M."/>
            <person name="Turjanski A."/>
            <person name="Kreff E."/>
            <person name="Dieguez M.J."/>
            <person name="Sacco F."/>
        </authorList>
    </citation>
    <scope>NUCLEOTIDE SEQUENCE [LARGE SCALE GENOMIC DNA]</scope>
    <source>
        <strain evidence="10 11">RO10H11247</strain>
    </source>
</reference>
<dbReference type="Pfam" id="PF01532">
    <property type="entry name" value="Glyco_hydro_47"/>
    <property type="match status" value="2"/>
</dbReference>
<proteinExistence type="inferred from homology"/>
<comment type="caution">
    <text evidence="10">The sequence shown here is derived from an EMBL/GenBank/DDBJ whole genome shotgun (WGS) entry which is preliminary data.</text>
</comment>
<dbReference type="FunFam" id="1.50.10.10:FF:000130">
    <property type="entry name" value="Uncharacterized protein"/>
    <property type="match status" value="1"/>
</dbReference>
<dbReference type="SUPFAM" id="SSF48225">
    <property type="entry name" value="Seven-hairpin glycosidases"/>
    <property type="match status" value="1"/>
</dbReference>
<evidence type="ECO:0000256" key="8">
    <source>
        <dbReference type="RuleBase" id="RU361193"/>
    </source>
</evidence>
<organism evidence="10 11">
    <name type="scientific">Puccinia sorghi</name>
    <dbReference type="NCBI Taxonomy" id="27349"/>
    <lineage>
        <taxon>Eukaryota</taxon>
        <taxon>Fungi</taxon>
        <taxon>Dikarya</taxon>
        <taxon>Basidiomycota</taxon>
        <taxon>Pucciniomycotina</taxon>
        <taxon>Pucciniomycetes</taxon>
        <taxon>Pucciniales</taxon>
        <taxon>Pucciniaceae</taxon>
        <taxon>Puccinia</taxon>
    </lineage>
</organism>
<sequence>MTLDGVRRIAVCGGIDCFRLLLSLAIATGLGLYLFLGFYSPILHGTPHLPSRTFREAQIGTPDGLSGAEVADLRDTGALVMDNDILPQLAVPDLNRTYTPDEIMSLPILHSIFEDALDPRNGFKPLRDSISPWNASNPSGAMLLQQLSRNRFPPPESIGLSHGSKPPPIPIWPRGSILKEKDTSLKHPIDKEKILGLNTSYVWKDRQRIAEGKLPKVQWLGFDRPDWETPSDRSNRLERQGWVRRGFQHVWEGYKAKAWGHDELKPVSGLFEDDFAGWGATLIDCLWFEWSSLRKNSVITTEMTIPKLNQPDLVFLPPSDTLLIMNLTREYNFARAHVKAVDWSYVINNQQSRRWGGQPKISFFETVIRCCLPFPSDLGGLISAYDLSGDHLMLQRAEDLAEWILPAFGTSSGFPMSHYQLGSITSADKISPYAFDRNPLGQKVGRVVTADVGSLTLEFTRLSQLTSHDYYYDLVQKITDTLNGDQWVSPDRMGTLFPIYINPDVPEALSEKYSMVVFFSGAMVDSYYEYLVQLFSCFLPTSIKQHQLLRGTKSQYSKMYTSVIESARAHLMKTYDLEPPGGKNFTVLGDVKGGVFSPVVNHLICYSGAMMGLGARLLNRQEDLDLALRYVDTCAWAYESTRTGVGPDLAIMDAGDRYTRWQPVHYKGKTFRRLKPNELRGPKVVDSHYLGRPETIESVYYMWRITGDRRWQDRGWRMFTSWMESCTAEYGVAGLQSVNYLPPMLFDKQESFVLAETFKYYFLLFSDPELISLDDYVFNTEAHPFRIDTPGKPIQRYWEKSEKDIGEIYDPPGVNKSERGYGTFLQQWARVDLDKLSESDRLVYNRVMGFQDNSGPK</sequence>
<dbReference type="GO" id="GO:0005509">
    <property type="term" value="F:calcium ion binding"/>
    <property type="evidence" value="ECO:0007669"/>
    <property type="project" value="InterPro"/>
</dbReference>
<dbReference type="EMBL" id="LAVV01007379">
    <property type="protein sequence ID" value="KNZ56138.1"/>
    <property type="molecule type" value="Genomic_DNA"/>
</dbReference>
<evidence type="ECO:0000256" key="3">
    <source>
        <dbReference type="ARBA" id="ARBA00007658"/>
    </source>
</evidence>
<feature type="transmembrane region" description="Helical" evidence="9">
    <location>
        <begin position="20"/>
        <end position="42"/>
    </location>
</feature>
<dbReference type="EC" id="3.2.1.-" evidence="8"/>
<keyword evidence="9" id="KW-0812">Transmembrane</keyword>
<dbReference type="GO" id="GO:0005783">
    <property type="term" value="C:endoplasmic reticulum"/>
    <property type="evidence" value="ECO:0007669"/>
    <property type="project" value="TreeGrafter"/>
</dbReference>
<dbReference type="InterPro" id="IPR001382">
    <property type="entry name" value="Glyco_hydro_47"/>
</dbReference>
<keyword evidence="6" id="KW-0479">Metal-binding</keyword>
<dbReference type="GO" id="GO:0036503">
    <property type="term" value="P:ERAD pathway"/>
    <property type="evidence" value="ECO:0007669"/>
    <property type="project" value="UniProtKB-ARBA"/>
</dbReference>
<protein>
    <recommendedName>
        <fullName evidence="8">alpha-1,2-Mannosidase</fullName>
        <ecNumber evidence="8">3.2.1.-</ecNumber>
    </recommendedName>
</protein>
<dbReference type="AlphaFoldDB" id="A0A0L6V5V3"/>
<evidence type="ECO:0000256" key="5">
    <source>
        <dbReference type="ARBA" id="ARBA00023157"/>
    </source>
</evidence>
<evidence type="ECO:0000313" key="10">
    <source>
        <dbReference type="EMBL" id="KNZ56138.1"/>
    </source>
</evidence>
<dbReference type="Proteomes" id="UP000037035">
    <property type="component" value="Unassembled WGS sequence"/>
</dbReference>
<evidence type="ECO:0000256" key="2">
    <source>
        <dbReference type="ARBA" id="ARBA00004922"/>
    </source>
</evidence>
<dbReference type="PANTHER" id="PTHR11742">
    <property type="entry name" value="MANNOSYL-OLIGOSACCHARIDE ALPHA-1,2-MANNOSIDASE-RELATED"/>
    <property type="match status" value="1"/>
</dbReference>
<keyword evidence="5 7" id="KW-1015">Disulfide bond</keyword>
<keyword evidence="4 8" id="KW-0378">Hydrolase</keyword>
<keyword evidence="11" id="KW-1185">Reference proteome</keyword>
<name>A0A0L6V5V3_9BASI</name>
<dbReference type="GO" id="GO:0016020">
    <property type="term" value="C:membrane"/>
    <property type="evidence" value="ECO:0007669"/>
    <property type="project" value="InterPro"/>
</dbReference>
<dbReference type="VEuPathDB" id="FungiDB:VP01_2489g1"/>
<evidence type="ECO:0000256" key="9">
    <source>
        <dbReference type="SAM" id="Phobius"/>
    </source>
</evidence>
<gene>
    <name evidence="10" type="ORF">VP01_2489g1</name>
</gene>
<dbReference type="InterPro" id="IPR036026">
    <property type="entry name" value="Seven-hairpin_glycosidases"/>
</dbReference>
<dbReference type="GO" id="GO:0004571">
    <property type="term" value="F:mannosyl-oligosaccharide 1,2-alpha-mannosidase activity"/>
    <property type="evidence" value="ECO:0007669"/>
    <property type="project" value="InterPro"/>
</dbReference>
<evidence type="ECO:0000256" key="1">
    <source>
        <dbReference type="ARBA" id="ARBA00001913"/>
    </source>
</evidence>
<comment type="similarity">
    <text evidence="3 8">Belongs to the glycosyl hydrolase 47 family.</text>
</comment>
<dbReference type="GO" id="GO:0005975">
    <property type="term" value="P:carbohydrate metabolic process"/>
    <property type="evidence" value="ECO:0007669"/>
    <property type="project" value="InterPro"/>
</dbReference>
<comment type="cofactor">
    <cofactor evidence="1 6">
        <name>Ca(2+)</name>
        <dbReference type="ChEBI" id="CHEBI:29108"/>
    </cofactor>
</comment>
<keyword evidence="9" id="KW-0472">Membrane</keyword>
<dbReference type="OrthoDB" id="8118055at2759"/>
<evidence type="ECO:0000313" key="11">
    <source>
        <dbReference type="Proteomes" id="UP000037035"/>
    </source>
</evidence>
<evidence type="ECO:0000256" key="6">
    <source>
        <dbReference type="PIRSR" id="PIRSR601382-2"/>
    </source>
</evidence>
<dbReference type="STRING" id="27349.A0A0L6V5V3"/>